<dbReference type="EMBL" id="CACRXK020009438">
    <property type="protein sequence ID" value="CAB4017188.1"/>
    <property type="molecule type" value="Genomic_DNA"/>
</dbReference>
<dbReference type="AlphaFoldDB" id="A0A6S7K9K9"/>
<comment type="caution">
    <text evidence="1">The sequence shown here is derived from an EMBL/GenBank/DDBJ whole genome shotgun (WGS) entry which is preliminary data.</text>
</comment>
<reference evidence="1" key="1">
    <citation type="submission" date="2020-04" db="EMBL/GenBank/DDBJ databases">
        <authorList>
            <person name="Alioto T."/>
            <person name="Alioto T."/>
            <person name="Gomez Garrido J."/>
        </authorList>
    </citation>
    <scope>NUCLEOTIDE SEQUENCE</scope>
    <source>
        <strain evidence="1">A484AB</strain>
    </source>
</reference>
<accession>A0A6S7K9K9</accession>
<dbReference type="Proteomes" id="UP001152795">
    <property type="component" value="Unassembled WGS sequence"/>
</dbReference>
<protein>
    <submittedName>
        <fullName evidence="1">Uncharacterized protein</fullName>
    </submittedName>
</protein>
<proteinExistence type="predicted"/>
<sequence length="387" mass="41518">MLAIPKIFAAGSQLVFKPAKDVSGVVKVMVYPVAVPPDTKVKDVINTCGVGQGVELIINISNVNDKPSPRPIDPKNPYRLRLVVEAPPLPFELANDAANKGFPVESFAKKAGMDVDGDVLGIAIAKAGVSRIGQWQYLDDSNAWQNIERTVNISTRGSIDGDKAELLFLKPVQKIRLRPSPLDKVWRKFEALQTVLRFLLWDQSDGLASGAYVVAVKGNNAISSQVLSVFMERLGCDGRPSSGLIHNECGQCGTRSCKKCDGSTNSSAIVNECKECVLGNTGKDRDHGKDCRGICGGSFINLERCNNTCVSRGKKVTDCSGTCFGNKRINRCEVCSNDRKAGADACGKCGGDNSTCTGCDGKIGSTFKVDKCRACKDPKSPEFNKGT</sequence>
<organism evidence="1 2">
    <name type="scientific">Paramuricea clavata</name>
    <name type="common">Red gorgonian</name>
    <name type="synonym">Violescent sea-whip</name>
    <dbReference type="NCBI Taxonomy" id="317549"/>
    <lineage>
        <taxon>Eukaryota</taxon>
        <taxon>Metazoa</taxon>
        <taxon>Cnidaria</taxon>
        <taxon>Anthozoa</taxon>
        <taxon>Octocorallia</taxon>
        <taxon>Malacalcyonacea</taxon>
        <taxon>Plexauridae</taxon>
        <taxon>Paramuricea</taxon>
    </lineage>
</organism>
<name>A0A6S7K9K9_PARCT</name>
<dbReference type="OrthoDB" id="5981743at2759"/>
<evidence type="ECO:0000313" key="1">
    <source>
        <dbReference type="EMBL" id="CAB4017188.1"/>
    </source>
</evidence>
<evidence type="ECO:0000313" key="2">
    <source>
        <dbReference type="Proteomes" id="UP001152795"/>
    </source>
</evidence>
<keyword evidence="2" id="KW-1185">Reference proteome</keyword>
<gene>
    <name evidence="1" type="ORF">PACLA_8A007082</name>
</gene>